<feature type="non-terminal residue" evidence="2">
    <location>
        <position position="1"/>
    </location>
</feature>
<dbReference type="Proteomes" id="UP000006643">
    <property type="component" value="Unassembled WGS sequence"/>
</dbReference>
<feature type="compositionally biased region" description="Basic and acidic residues" evidence="1">
    <location>
        <begin position="148"/>
        <end position="159"/>
    </location>
</feature>
<feature type="region of interest" description="Disordered" evidence="1">
    <location>
        <begin position="129"/>
        <end position="181"/>
    </location>
</feature>
<dbReference type="KEGG" id="pif:PITG_22425"/>
<evidence type="ECO:0000313" key="2">
    <source>
        <dbReference type="EMBL" id="EEY61728.1"/>
    </source>
</evidence>
<dbReference type="VEuPathDB" id="FungiDB:PITG_22425"/>
<gene>
    <name evidence="2" type="ORF">PITG_22425</name>
</gene>
<sequence>CTGLSSDEEQESEEDDDDDDNWVEDWVIGKLTDGDAEKDGGSPGIGVPVGGEGQAEDLQDESGRVGVCAESPQRGATGTRFGVEENPDTVIGEQGVQRSCKVCAIYKVQPRKFTNICNGLDIPRLLLNEHKLRHRPPPSHPGKKRRRRESEAGEAHSDDVAAEQSDGNADESAGNTEGDEP</sequence>
<dbReference type="eggNOG" id="ENOG502RH0R">
    <property type="taxonomic scope" value="Eukaryota"/>
</dbReference>
<dbReference type="GeneID" id="9468216"/>
<protein>
    <submittedName>
        <fullName evidence="2">Uncharacterized protein</fullName>
    </submittedName>
</protein>
<feature type="compositionally biased region" description="Acidic residues" evidence="1">
    <location>
        <begin position="1"/>
        <end position="23"/>
    </location>
</feature>
<feature type="region of interest" description="Disordered" evidence="1">
    <location>
        <begin position="1"/>
        <end position="85"/>
    </location>
</feature>
<reference evidence="3" key="1">
    <citation type="journal article" date="2009" name="Nature">
        <title>Genome sequence and analysis of the Irish potato famine pathogen Phytophthora infestans.</title>
        <authorList>
            <consortium name="The Broad Institute Genome Sequencing Platform"/>
            <person name="Haas B.J."/>
            <person name="Kamoun S."/>
            <person name="Zody M.C."/>
            <person name="Jiang R.H."/>
            <person name="Handsaker R.E."/>
            <person name="Cano L.M."/>
            <person name="Grabherr M."/>
            <person name="Kodira C.D."/>
            <person name="Raffaele S."/>
            <person name="Torto-Alalibo T."/>
            <person name="Bozkurt T.O."/>
            <person name="Ah-Fong A.M."/>
            <person name="Alvarado L."/>
            <person name="Anderson V.L."/>
            <person name="Armstrong M.R."/>
            <person name="Avrova A."/>
            <person name="Baxter L."/>
            <person name="Beynon J."/>
            <person name="Boevink P.C."/>
            <person name="Bollmann S.R."/>
            <person name="Bos J.I."/>
            <person name="Bulone V."/>
            <person name="Cai G."/>
            <person name="Cakir C."/>
            <person name="Carrington J.C."/>
            <person name="Chawner M."/>
            <person name="Conti L."/>
            <person name="Costanzo S."/>
            <person name="Ewan R."/>
            <person name="Fahlgren N."/>
            <person name="Fischbach M.A."/>
            <person name="Fugelstad J."/>
            <person name="Gilroy E.M."/>
            <person name="Gnerre S."/>
            <person name="Green P.J."/>
            <person name="Grenville-Briggs L.J."/>
            <person name="Griffith J."/>
            <person name="Grunwald N.J."/>
            <person name="Horn K."/>
            <person name="Horner N.R."/>
            <person name="Hu C.H."/>
            <person name="Huitema E."/>
            <person name="Jeong D.H."/>
            <person name="Jones A.M."/>
            <person name="Jones J.D."/>
            <person name="Jones R.W."/>
            <person name="Karlsson E.K."/>
            <person name="Kunjeti S.G."/>
            <person name="Lamour K."/>
            <person name="Liu Z."/>
            <person name="Ma L."/>
            <person name="Maclean D."/>
            <person name="Chibucos M.C."/>
            <person name="McDonald H."/>
            <person name="McWalters J."/>
            <person name="Meijer H.J."/>
            <person name="Morgan W."/>
            <person name="Morris P.F."/>
            <person name="Munro C.A."/>
            <person name="O'Neill K."/>
            <person name="Ospina-Giraldo M."/>
            <person name="Pinzon A."/>
            <person name="Pritchard L."/>
            <person name="Ramsahoye B."/>
            <person name="Ren Q."/>
            <person name="Restrepo S."/>
            <person name="Roy S."/>
            <person name="Sadanandom A."/>
            <person name="Savidor A."/>
            <person name="Schornack S."/>
            <person name="Schwartz D.C."/>
            <person name="Schumann U.D."/>
            <person name="Schwessinger B."/>
            <person name="Seyer L."/>
            <person name="Sharpe T."/>
            <person name="Silvar C."/>
            <person name="Song J."/>
            <person name="Studholme D.J."/>
            <person name="Sykes S."/>
            <person name="Thines M."/>
            <person name="van de Vondervoort P.J."/>
            <person name="Phuntumart V."/>
            <person name="Wawra S."/>
            <person name="Weide R."/>
            <person name="Win J."/>
            <person name="Young C."/>
            <person name="Zhou S."/>
            <person name="Fry W."/>
            <person name="Meyers B.C."/>
            <person name="van West P."/>
            <person name="Ristaino J."/>
            <person name="Govers F."/>
            <person name="Birch P.R."/>
            <person name="Whisson S.C."/>
            <person name="Judelson H.S."/>
            <person name="Nusbaum C."/>
        </authorList>
    </citation>
    <scope>NUCLEOTIDE SEQUENCE [LARGE SCALE GENOMIC DNA]</scope>
    <source>
        <strain evidence="3">T30-4</strain>
    </source>
</reference>
<keyword evidence="3" id="KW-1185">Reference proteome</keyword>
<dbReference type="AlphaFoldDB" id="D0RMA7"/>
<dbReference type="RefSeq" id="XP_002909823.1">
    <property type="nucleotide sequence ID" value="XM_002909777.1"/>
</dbReference>
<evidence type="ECO:0000256" key="1">
    <source>
        <dbReference type="SAM" id="MobiDB-lite"/>
    </source>
</evidence>
<evidence type="ECO:0000313" key="3">
    <source>
        <dbReference type="Proteomes" id="UP000006643"/>
    </source>
</evidence>
<organism evidence="2 3">
    <name type="scientific">Phytophthora infestans (strain T30-4)</name>
    <name type="common">Potato late blight agent</name>
    <dbReference type="NCBI Taxonomy" id="403677"/>
    <lineage>
        <taxon>Eukaryota</taxon>
        <taxon>Sar</taxon>
        <taxon>Stramenopiles</taxon>
        <taxon>Oomycota</taxon>
        <taxon>Peronosporomycetes</taxon>
        <taxon>Peronosporales</taxon>
        <taxon>Peronosporaceae</taxon>
        <taxon>Phytophthora</taxon>
    </lineage>
</organism>
<proteinExistence type="predicted"/>
<dbReference type="InParanoid" id="D0RMA7"/>
<feature type="compositionally biased region" description="Basic residues" evidence="1">
    <location>
        <begin position="131"/>
        <end position="147"/>
    </location>
</feature>
<accession>D0RMA7</accession>
<dbReference type="OrthoDB" id="129125at2759"/>
<dbReference type="EMBL" id="GG690503">
    <property type="protein sequence ID" value="EEY61728.1"/>
    <property type="molecule type" value="Genomic_DNA"/>
</dbReference>
<dbReference type="HOGENOM" id="CLU_1492870_0_0_1"/>
<feature type="compositionally biased region" description="Gly residues" evidence="1">
    <location>
        <begin position="41"/>
        <end position="53"/>
    </location>
</feature>
<name>D0RMA7_PHYIT</name>